<protein>
    <recommendedName>
        <fullName evidence="3">DOD-type homing endonuclease domain-containing protein</fullName>
    </recommendedName>
</protein>
<comment type="caution">
    <text evidence="1">The sequence shown here is derived from an EMBL/GenBank/DDBJ whole genome shotgun (WGS) entry which is preliminary data.</text>
</comment>
<gene>
    <name evidence="1" type="ORF">A3D44_01815</name>
</gene>
<dbReference type="STRING" id="1802207.A3D44_01815"/>
<dbReference type="EMBL" id="MHOT01000023">
    <property type="protein sequence ID" value="OGZ68386.1"/>
    <property type="molecule type" value="Genomic_DNA"/>
</dbReference>
<proteinExistence type="predicted"/>
<name>A0A1G2I0Q5_9BACT</name>
<organism evidence="1 2">
    <name type="scientific">Candidatus Staskawiczbacteria bacterium RIFCSPHIGHO2_02_FULL_42_22</name>
    <dbReference type="NCBI Taxonomy" id="1802207"/>
    <lineage>
        <taxon>Bacteria</taxon>
        <taxon>Candidatus Staskawicziibacteriota</taxon>
    </lineage>
</organism>
<evidence type="ECO:0008006" key="3">
    <source>
        <dbReference type="Google" id="ProtNLM"/>
    </source>
</evidence>
<dbReference type="SUPFAM" id="SSF55608">
    <property type="entry name" value="Homing endonucleases"/>
    <property type="match status" value="1"/>
</dbReference>
<evidence type="ECO:0000313" key="2">
    <source>
        <dbReference type="Proteomes" id="UP000178820"/>
    </source>
</evidence>
<dbReference type="Gene3D" id="3.10.28.10">
    <property type="entry name" value="Homing endonucleases"/>
    <property type="match status" value="1"/>
</dbReference>
<sequence>MKKLFFVEPAIYYPPAALVMNIVVSRVKLVKFCNKKLGLRIGNKLKQGLDIPLWIRKGIEFEKRCVRGLMDTDGCIFNKVHKMKNKQYSYKRLSLVSASPMLRKSIFDILEKLRLSPKIRGNRSVQIENKEKIAEYFKVVGSSNPKHLNRYHK</sequence>
<evidence type="ECO:0000313" key="1">
    <source>
        <dbReference type="EMBL" id="OGZ68386.1"/>
    </source>
</evidence>
<reference evidence="1 2" key="1">
    <citation type="journal article" date="2016" name="Nat. Commun.">
        <title>Thousands of microbial genomes shed light on interconnected biogeochemical processes in an aquifer system.</title>
        <authorList>
            <person name="Anantharaman K."/>
            <person name="Brown C.T."/>
            <person name="Hug L.A."/>
            <person name="Sharon I."/>
            <person name="Castelle C.J."/>
            <person name="Probst A.J."/>
            <person name="Thomas B.C."/>
            <person name="Singh A."/>
            <person name="Wilkins M.J."/>
            <person name="Karaoz U."/>
            <person name="Brodie E.L."/>
            <person name="Williams K.H."/>
            <person name="Hubbard S.S."/>
            <person name="Banfield J.F."/>
        </authorList>
    </citation>
    <scope>NUCLEOTIDE SEQUENCE [LARGE SCALE GENOMIC DNA]</scope>
</reference>
<dbReference type="InterPro" id="IPR027434">
    <property type="entry name" value="Homing_endonucl"/>
</dbReference>
<dbReference type="AlphaFoldDB" id="A0A1G2I0Q5"/>
<dbReference type="Proteomes" id="UP000178820">
    <property type="component" value="Unassembled WGS sequence"/>
</dbReference>
<accession>A0A1G2I0Q5</accession>